<protein>
    <submittedName>
        <fullName evidence="2">Uncharacterized protein</fullName>
    </submittedName>
</protein>
<feature type="transmembrane region" description="Helical" evidence="1">
    <location>
        <begin position="57"/>
        <end position="78"/>
    </location>
</feature>
<keyword evidence="1" id="KW-0472">Membrane</keyword>
<dbReference type="AlphaFoldDB" id="A0A5S9QMP5"/>
<reference evidence="2 3" key="1">
    <citation type="submission" date="2019-11" db="EMBL/GenBank/DDBJ databases">
        <authorList>
            <person name="Holert J."/>
        </authorList>
    </citation>
    <scope>NUCLEOTIDE SEQUENCE [LARGE SCALE GENOMIC DNA]</scope>
    <source>
        <strain evidence="2">BC5_2</strain>
    </source>
</reference>
<accession>A0A5S9QMP5</accession>
<keyword evidence="1" id="KW-0812">Transmembrane</keyword>
<sequence>MIIALLNRNNAIQKLFAGKVNLMSHYLKLIAHLLIRAICGAALLGTAAYAAFDSSAIAGWSGVGVGSLMGAVFGYSAFKKHIDNAENQDATNS</sequence>
<keyword evidence="1" id="KW-1133">Transmembrane helix</keyword>
<proteinExistence type="predicted"/>
<name>A0A5S9QMP5_9GAMM</name>
<dbReference type="EMBL" id="CACSII010000020">
    <property type="protein sequence ID" value="CAA0119653.1"/>
    <property type="molecule type" value="Genomic_DNA"/>
</dbReference>
<organism evidence="2 3">
    <name type="scientific">BD1-7 clade bacterium</name>
    <dbReference type="NCBI Taxonomy" id="2029982"/>
    <lineage>
        <taxon>Bacteria</taxon>
        <taxon>Pseudomonadati</taxon>
        <taxon>Pseudomonadota</taxon>
        <taxon>Gammaproteobacteria</taxon>
        <taxon>Cellvibrionales</taxon>
        <taxon>Spongiibacteraceae</taxon>
        <taxon>BD1-7 clade</taxon>
    </lineage>
</organism>
<dbReference type="Proteomes" id="UP000434580">
    <property type="component" value="Unassembled WGS sequence"/>
</dbReference>
<evidence type="ECO:0000256" key="1">
    <source>
        <dbReference type="SAM" id="Phobius"/>
    </source>
</evidence>
<feature type="transmembrane region" description="Helical" evidence="1">
    <location>
        <begin position="29"/>
        <end position="51"/>
    </location>
</feature>
<evidence type="ECO:0000313" key="3">
    <source>
        <dbReference type="Proteomes" id="UP000434580"/>
    </source>
</evidence>
<evidence type="ECO:0000313" key="2">
    <source>
        <dbReference type="EMBL" id="CAA0119653.1"/>
    </source>
</evidence>
<gene>
    <name evidence="2" type="ORF">DPBNPPHM_02492</name>
</gene>